<dbReference type="InterPro" id="IPR051532">
    <property type="entry name" value="Ester_Hydrolysis_Enzymes"/>
</dbReference>
<comment type="caution">
    <text evidence="3">The sequence shown here is derived from an EMBL/GenBank/DDBJ whole genome shotgun (WGS) entry which is preliminary data.</text>
</comment>
<evidence type="ECO:0000256" key="1">
    <source>
        <dbReference type="SAM" id="SignalP"/>
    </source>
</evidence>
<feature type="chain" id="PRO_5046193528" evidence="1">
    <location>
        <begin position="22"/>
        <end position="243"/>
    </location>
</feature>
<dbReference type="PANTHER" id="PTHR30383">
    <property type="entry name" value="THIOESTERASE 1/PROTEASE 1/LYSOPHOSPHOLIPASE L1"/>
    <property type="match status" value="1"/>
</dbReference>
<dbReference type="Proteomes" id="UP001153642">
    <property type="component" value="Unassembled WGS sequence"/>
</dbReference>
<proteinExistence type="predicted"/>
<reference evidence="3" key="1">
    <citation type="submission" date="2022-11" db="EMBL/GenBank/DDBJ databases">
        <title>High-quality draft genome sequence of Galbibacter sp. strain CMA-7.</title>
        <authorList>
            <person name="Wei L."/>
            <person name="Dong C."/>
            <person name="Shao Z."/>
        </authorList>
    </citation>
    <scope>NUCLEOTIDE SEQUENCE</scope>
    <source>
        <strain evidence="3">CMA-7</strain>
    </source>
</reference>
<dbReference type="PANTHER" id="PTHR30383:SF29">
    <property type="entry name" value="SGNH HYDROLASE-TYPE ESTERASE DOMAIN-CONTAINING PROTEIN"/>
    <property type="match status" value="1"/>
</dbReference>
<feature type="signal peptide" evidence="1">
    <location>
        <begin position="1"/>
        <end position="21"/>
    </location>
</feature>
<dbReference type="InterPro" id="IPR036514">
    <property type="entry name" value="SGNH_hydro_sf"/>
</dbReference>
<keyword evidence="4" id="KW-1185">Reference proteome</keyword>
<dbReference type="RefSeq" id="WP_277898410.1">
    <property type="nucleotide sequence ID" value="NZ_JAPMUA010000001.1"/>
</dbReference>
<dbReference type="Pfam" id="PF13472">
    <property type="entry name" value="Lipase_GDSL_2"/>
    <property type="match status" value="1"/>
</dbReference>
<accession>A0ABT6FN08</accession>
<dbReference type="InterPro" id="IPR013830">
    <property type="entry name" value="SGNH_hydro"/>
</dbReference>
<evidence type="ECO:0000313" key="4">
    <source>
        <dbReference type="Proteomes" id="UP001153642"/>
    </source>
</evidence>
<sequence>MSKRVGVRKYLLAISSFLVVACSSNSRQVKVINAGIPGNNSEELLNRIRTGFPLPIPDIAIIMVGTNDMLNTGKMLTYHDYEHNLKLLVAYFQRKGSKVILASPPPIDSIYLFERHDKKDFLQSPNVKLDSVREKARQVSAALKTGFVDVFKEFKNKKIPDHNRDIFIQNPINTGQRDGVHPTAEGARLIARLIAGYIQDNGLCRSGCSIYCLGDSITYGKGLKGEGSTNGETYPAFLSRLLH</sequence>
<feature type="domain" description="SGNH hydrolase-type esterase" evidence="2">
    <location>
        <begin position="28"/>
        <end position="189"/>
    </location>
</feature>
<evidence type="ECO:0000313" key="3">
    <source>
        <dbReference type="EMBL" id="MDG3584652.1"/>
    </source>
</evidence>
<keyword evidence="1" id="KW-0732">Signal</keyword>
<dbReference type="EMBL" id="JAPMUA010000001">
    <property type="protein sequence ID" value="MDG3584652.1"/>
    <property type="molecule type" value="Genomic_DNA"/>
</dbReference>
<evidence type="ECO:0000259" key="2">
    <source>
        <dbReference type="Pfam" id="PF13472"/>
    </source>
</evidence>
<gene>
    <name evidence="3" type="ORF">OSR52_02145</name>
</gene>
<dbReference type="Gene3D" id="3.40.50.1110">
    <property type="entry name" value="SGNH hydrolase"/>
    <property type="match status" value="1"/>
</dbReference>
<name>A0ABT6FN08_9FLAO</name>
<organism evidence="3 4">
    <name type="scientific">Galbibacter pacificus</name>
    <dbReference type="NCBI Taxonomy" id="2996052"/>
    <lineage>
        <taxon>Bacteria</taxon>
        <taxon>Pseudomonadati</taxon>
        <taxon>Bacteroidota</taxon>
        <taxon>Flavobacteriia</taxon>
        <taxon>Flavobacteriales</taxon>
        <taxon>Flavobacteriaceae</taxon>
        <taxon>Galbibacter</taxon>
    </lineage>
</organism>
<protein>
    <submittedName>
        <fullName evidence="3">GDSL-type esterase/lipase family protein</fullName>
    </submittedName>
</protein>
<dbReference type="PROSITE" id="PS51257">
    <property type="entry name" value="PROKAR_LIPOPROTEIN"/>
    <property type="match status" value="1"/>
</dbReference>
<dbReference type="SUPFAM" id="SSF52266">
    <property type="entry name" value="SGNH hydrolase"/>
    <property type="match status" value="1"/>
</dbReference>